<dbReference type="EMBL" id="FUWX01000008">
    <property type="protein sequence ID" value="SJZ64554.1"/>
    <property type="molecule type" value="Genomic_DNA"/>
</dbReference>
<dbReference type="STRING" id="180163.SAMN02745174_01152"/>
<evidence type="ECO:0000256" key="8">
    <source>
        <dbReference type="ARBA" id="ARBA00023315"/>
    </source>
</evidence>
<comment type="cofactor">
    <cofactor evidence="1">
        <name>Zn(2+)</name>
        <dbReference type="ChEBI" id="CHEBI:29105"/>
    </cofactor>
</comment>
<comment type="pathway">
    <text evidence="9">Polyol metabolism; 1,2-propanediol degradation.</text>
</comment>
<name>A0A1T4MCT5_9FUSO</name>
<keyword evidence="11" id="KW-1185">Reference proteome</keyword>
<dbReference type="NCBIfam" id="NF011652">
    <property type="entry name" value="PRK15070.1"/>
    <property type="match status" value="1"/>
</dbReference>
<dbReference type="Proteomes" id="UP000191153">
    <property type="component" value="Unassembled WGS sequence"/>
</dbReference>
<evidence type="ECO:0000256" key="2">
    <source>
        <dbReference type="ARBA" id="ARBA00007342"/>
    </source>
</evidence>
<dbReference type="UniPathway" id="UPA00621"/>
<protein>
    <recommendedName>
        <fullName evidence="4 9">Phosphate propanoyltransferase</fullName>
        <ecNumber evidence="3 9">2.3.1.222</ecNumber>
    </recommendedName>
</protein>
<evidence type="ECO:0000256" key="1">
    <source>
        <dbReference type="ARBA" id="ARBA00001947"/>
    </source>
</evidence>
<dbReference type="Pfam" id="PF06130">
    <property type="entry name" value="PTAC"/>
    <property type="match status" value="1"/>
</dbReference>
<keyword evidence="8 9" id="KW-0012">Acyltransferase</keyword>
<reference evidence="10 11" key="1">
    <citation type="submission" date="2017-02" db="EMBL/GenBank/DDBJ databases">
        <authorList>
            <person name="Peterson S.W."/>
        </authorList>
    </citation>
    <scope>NUCLEOTIDE SEQUENCE [LARGE SCALE GENOMIC DNA]</scope>
    <source>
        <strain evidence="10 11">ATCC 700028</strain>
    </source>
</reference>
<evidence type="ECO:0000256" key="3">
    <source>
        <dbReference type="ARBA" id="ARBA00012206"/>
    </source>
</evidence>
<dbReference type="InterPro" id="IPR008300">
    <property type="entry name" value="PTAC"/>
</dbReference>
<dbReference type="EC" id="2.3.1.222" evidence="3 9"/>
<keyword evidence="7" id="KW-0862">Zinc</keyword>
<dbReference type="GO" id="GO:0051144">
    <property type="term" value="P:1,2-propanediol catabolic process"/>
    <property type="evidence" value="ECO:0007669"/>
    <property type="project" value="UniProtKB-UniPathway"/>
</dbReference>
<gene>
    <name evidence="10" type="ORF">SAMN02745174_01152</name>
</gene>
<dbReference type="AlphaFoldDB" id="A0A1T4MCT5"/>
<evidence type="ECO:0000256" key="9">
    <source>
        <dbReference type="PIRNR" id="PIRNR010130"/>
    </source>
</evidence>
<keyword evidence="5 9" id="KW-0808">Transferase</keyword>
<dbReference type="PIRSF" id="PIRSF010130">
    <property type="entry name" value="PduL"/>
    <property type="match status" value="1"/>
</dbReference>
<dbReference type="GO" id="GO:0046872">
    <property type="term" value="F:metal ion binding"/>
    <property type="evidence" value="ECO:0007669"/>
    <property type="project" value="UniProtKB-KW"/>
</dbReference>
<comment type="catalytic activity">
    <reaction evidence="9">
        <text>propanoyl-CoA + phosphate = propanoyl phosphate + CoA</text>
        <dbReference type="Rhea" id="RHEA:28046"/>
        <dbReference type="ChEBI" id="CHEBI:43474"/>
        <dbReference type="ChEBI" id="CHEBI:57287"/>
        <dbReference type="ChEBI" id="CHEBI:57392"/>
        <dbReference type="ChEBI" id="CHEBI:58933"/>
        <dbReference type="EC" id="2.3.1.222"/>
    </reaction>
</comment>
<comment type="function">
    <text evidence="9">Involved in 1,2-propanediol (1,2-PD) degradation by catalyzing the conversion of propanoyl-CoA to propanoyl-phosphate.</text>
</comment>
<proteinExistence type="inferred from homology"/>
<dbReference type="GO" id="GO:0016747">
    <property type="term" value="F:acyltransferase activity, transferring groups other than amino-acyl groups"/>
    <property type="evidence" value="ECO:0007669"/>
    <property type="project" value="InterPro"/>
</dbReference>
<evidence type="ECO:0000256" key="5">
    <source>
        <dbReference type="ARBA" id="ARBA00022679"/>
    </source>
</evidence>
<sequence>MSMELDKLIEVVKEKMEKKIPVEGSGRHIHLSHEDGKKLFGENYEFTILKELSQPGQVAYKERVRLIGPKGVIEGVVILGPSREKTQVELSLTDTRILGVKGVLRESGHIENTPGIVIGKGDKVIEIKEGVIVAKNHIHMNEEEAKNLNVEDKDLVKIKIYSERPVIFEDVLIRVNKNFKLAMHIDYDEGNSCMLNKESFGVIYE</sequence>
<organism evidence="10 11">
    <name type="scientific">Cetobacterium ceti</name>
    <dbReference type="NCBI Taxonomy" id="180163"/>
    <lineage>
        <taxon>Bacteria</taxon>
        <taxon>Fusobacteriati</taxon>
        <taxon>Fusobacteriota</taxon>
        <taxon>Fusobacteriia</taxon>
        <taxon>Fusobacteriales</taxon>
        <taxon>Fusobacteriaceae</taxon>
        <taxon>Cetobacterium</taxon>
    </lineage>
</organism>
<evidence type="ECO:0000313" key="10">
    <source>
        <dbReference type="EMBL" id="SJZ64554.1"/>
    </source>
</evidence>
<accession>A0A1T4MCT5</accession>
<evidence type="ECO:0000256" key="7">
    <source>
        <dbReference type="ARBA" id="ARBA00022833"/>
    </source>
</evidence>
<dbReference type="PANTHER" id="PTHR39453">
    <property type="entry name" value="PHOSPHATE PROPANOYLTRANSFERASE"/>
    <property type="match status" value="1"/>
</dbReference>
<evidence type="ECO:0000256" key="6">
    <source>
        <dbReference type="ARBA" id="ARBA00022723"/>
    </source>
</evidence>
<evidence type="ECO:0000313" key="11">
    <source>
        <dbReference type="Proteomes" id="UP000191153"/>
    </source>
</evidence>
<comment type="similarity">
    <text evidence="2 9">Belongs to the PduL family.</text>
</comment>
<evidence type="ECO:0000256" key="4">
    <source>
        <dbReference type="ARBA" id="ARBA00020837"/>
    </source>
</evidence>
<keyword evidence="6" id="KW-0479">Metal-binding</keyword>
<dbReference type="PANTHER" id="PTHR39453:SF1">
    <property type="entry name" value="PHOSPHATE PROPANOYLTRANSFERASE"/>
    <property type="match status" value="1"/>
</dbReference>